<dbReference type="Proteomes" id="UP001732700">
    <property type="component" value="Chromosome 7A"/>
</dbReference>
<protein>
    <submittedName>
        <fullName evidence="1">Uncharacterized protein</fullName>
    </submittedName>
</protein>
<sequence length="429" mass="48097">MAGGNRRRGRLRARLAQADEPSSPPESAPASLGIREAVVGEEPSKKTCDASGSTSSSSSGCHDWEDLLENMLHQIVALISSFHDLLAFRGTCRSWRAASSSFPSVYTFTFPPLHLEPDIRHGFFNYKTKMKLVDPSKRALSLRVSGPLINPCLMRYLGCSYGYLIFSDGEHCHLHDVYTGTKVKAPKLPSNGRSSIHYGIYCGLLVAQLTSPNSHLTLLSKTSIFQWQVGANSWTEQPLVGEPILQIVFFKGQMFAMDFLQRLHTIRIVPQLSIQEVAVVWEEGMIVGMYSKPWLVVCGDMLLLVDLAVSRDLRFGFLGTFRVFRLDFSYEPAKWMKMEKLDNWALFLANDRRTPTSSCMNPERWGGKSNYIYVPMASEDSDEPWTAIEVGQPVPKTTHHMLFSYSSTVHSSRGNSLWLLPSLVYGGQQ</sequence>
<reference evidence="1" key="1">
    <citation type="submission" date="2021-05" db="EMBL/GenBank/DDBJ databases">
        <authorList>
            <person name="Scholz U."/>
            <person name="Mascher M."/>
            <person name="Fiebig A."/>
        </authorList>
    </citation>
    <scope>NUCLEOTIDE SEQUENCE [LARGE SCALE GENOMIC DNA]</scope>
</reference>
<name>A0ACD5ZQN6_AVESA</name>
<dbReference type="EnsemblPlants" id="AVESA.00010b.r2.7AG1191130.1">
    <property type="protein sequence ID" value="AVESA.00010b.r2.7AG1191130.1.CDS"/>
    <property type="gene ID" value="AVESA.00010b.r2.7AG1191130"/>
</dbReference>
<proteinExistence type="predicted"/>
<reference evidence="1" key="2">
    <citation type="submission" date="2025-09" db="UniProtKB">
        <authorList>
            <consortium name="EnsemblPlants"/>
        </authorList>
    </citation>
    <scope>IDENTIFICATION</scope>
</reference>
<organism evidence="1 2">
    <name type="scientific">Avena sativa</name>
    <name type="common">Oat</name>
    <dbReference type="NCBI Taxonomy" id="4498"/>
    <lineage>
        <taxon>Eukaryota</taxon>
        <taxon>Viridiplantae</taxon>
        <taxon>Streptophyta</taxon>
        <taxon>Embryophyta</taxon>
        <taxon>Tracheophyta</taxon>
        <taxon>Spermatophyta</taxon>
        <taxon>Magnoliopsida</taxon>
        <taxon>Liliopsida</taxon>
        <taxon>Poales</taxon>
        <taxon>Poaceae</taxon>
        <taxon>BOP clade</taxon>
        <taxon>Pooideae</taxon>
        <taxon>Poodae</taxon>
        <taxon>Poeae</taxon>
        <taxon>Poeae Chloroplast Group 1 (Aveneae type)</taxon>
        <taxon>Aveninae</taxon>
        <taxon>Avena</taxon>
    </lineage>
</organism>
<evidence type="ECO:0000313" key="1">
    <source>
        <dbReference type="EnsemblPlants" id="AVESA.00010b.r2.7AG1191130.1.CDS"/>
    </source>
</evidence>
<evidence type="ECO:0000313" key="2">
    <source>
        <dbReference type="Proteomes" id="UP001732700"/>
    </source>
</evidence>
<keyword evidence="2" id="KW-1185">Reference proteome</keyword>
<accession>A0ACD5ZQN6</accession>